<evidence type="ECO:0000256" key="1">
    <source>
        <dbReference type="SAM" id="SignalP"/>
    </source>
</evidence>
<protein>
    <submittedName>
        <fullName evidence="2">Variant surface glycoprotein 1685</fullName>
    </submittedName>
</protein>
<organism evidence="2">
    <name type="scientific">Trypanosoma brucei</name>
    <dbReference type="NCBI Taxonomy" id="5691"/>
    <lineage>
        <taxon>Eukaryota</taxon>
        <taxon>Discoba</taxon>
        <taxon>Euglenozoa</taxon>
        <taxon>Kinetoplastea</taxon>
        <taxon>Metakinetoplastina</taxon>
        <taxon>Trypanosomatida</taxon>
        <taxon>Trypanosomatidae</taxon>
        <taxon>Trypanosoma</taxon>
    </lineage>
</organism>
<feature type="chain" id="PRO_5004058504" evidence="1">
    <location>
        <begin position="17"/>
        <end position="326"/>
    </location>
</feature>
<name>M4SWZ5_9TRYP</name>
<proteinExistence type="predicted"/>
<accession>M4SWZ5</accession>
<dbReference type="AlphaFoldDB" id="M4SWZ5"/>
<feature type="signal peptide" evidence="1">
    <location>
        <begin position="1"/>
        <end position="16"/>
    </location>
</feature>
<dbReference type="EMBL" id="KC613168">
    <property type="protein sequence ID" value="AGH60599.1"/>
    <property type="molecule type" value="Genomic_DNA"/>
</dbReference>
<keyword evidence="1" id="KW-0732">Signal</keyword>
<reference evidence="2" key="1">
    <citation type="submission" date="2013-02" db="EMBL/GenBank/DDBJ databases">
        <authorList>
            <person name="Cross G.A.M."/>
            <person name="Kim H.-S."/>
            <person name="Wickstead B."/>
        </authorList>
    </citation>
    <scope>NUCLEOTIDE SEQUENCE</scope>
    <source>
        <strain evidence="2">Lister 427</strain>
    </source>
</reference>
<reference evidence="2" key="2">
    <citation type="journal article" date="2014" name="Mol. Biochem. Parasitol.">
        <title>Capturing the variant surface glycoprotein repertoire (the VSGnome) of Trypanosoma brucei Lister 427.</title>
        <authorList>
            <person name="Cross G.A."/>
            <person name="Kim H.S."/>
            <person name="Wickstead B."/>
        </authorList>
    </citation>
    <scope>NUCLEOTIDE SEQUENCE</scope>
    <source>
        <strain evidence="2">Lister 427</strain>
    </source>
</reference>
<sequence length="326" mass="35189">MKQLFLLLTATVCLLATTDKGIGASRDGSDSNPACKSLCRCITRIRKRIQLIQLLYKDALETVAVNEIELARLTTAALSKQTAGLKALPPILASVAAIITQCHNTLAAAANPVQQAIEASTMAIEKLQSRYNLVGEARQLKATSQASNHWSAEPAVNKLHELTRRPCPIQDALEDKITINAVNITTQQDVPATPFTIATKATCTYRAAGESCHDQQTAQGGFWKLKLSATESNQASAISTWAADTTGNKIIGVADGKLDSSTLKALNSKLKAAEIIVTDTACCKQIKSYHDIAEQPVFKLMLIKAILGKYEAEKESDERPMKSPKQ</sequence>
<dbReference type="VEuPathDB" id="TriTrypDB:Tb427_000142500"/>
<evidence type="ECO:0000313" key="2">
    <source>
        <dbReference type="EMBL" id="AGH60599.1"/>
    </source>
</evidence>